<dbReference type="EMBL" id="BAUV01000079">
    <property type="protein sequence ID" value="GAE37484.1"/>
    <property type="molecule type" value="Genomic_DNA"/>
</dbReference>
<keyword evidence="1" id="KW-0732">Signal</keyword>
<sequence length="94" mass="10324">MKMKILAVIGLLSVALAVFVFSTNNEGDLTKEMDVENIKELVQDFSLGNIQSQSASITSHQLIVTDSSASKVTFDLPEEEFFVSIAPYVENTHT</sequence>
<dbReference type="Proteomes" id="UP000018896">
    <property type="component" value="Unassembled WGS sequence"/>
</dbReference>
<dbReference type="STRING" id="1236973.JCM9157_4788"/>
<evidence type="ECO:0000256" key="1">
    <source>
        <dbReference type="SAM" id="SignalP"/>
    </source>
</evidence>
<evidence type="ECO:0000313" key="3">
    <source>
        <dbReference type="Proteomes" id="UP000018896"/>
    </source>
</evidence>
<dbReference type="AlphaFoldDB" id="W4R1S6"/>
<dbReference type="eggNOG" id="ENOG5030NQV">
    <property type="taxonomic scope" value="Bacteria"/>
</dbReference>
<gene>
    <name evidence="2" type="ORF">JCM9157_4788</name>
</gene>
<comment type="caution">
    <text evidence="2">The sequence shown here is derived from an EMBL/GenBank/DDBJ whole genome shotgun (WGS) entry which is preliminary data.</text>
</comment>
<dbReference type="InterPro" id="IPR047808">
    <property type="entry name" value="CueP-like"/>
</dbReference>
<feature type="chain" id="PRO_5039726531" evidence="1">
    <location>
        <begin position="23"/>
        <end position="94"/>
    </location>
</feature>
<reference evidence="2 3" key="1">
    <citation type="journal article" date="2014" name="Genome Announc.">
        <title>Draft Genome Sequences of Three Alkaliphilic Bacillus Strains, Bacillus wakoensis JCM 9140T, Bacillus akibai JCM 9157T, and Bacillus hemicellulosilyticus JCM 9152T.</title>
        <authorList>
            <person name="Yuki M."/>
            <person name="Oshima K."/>
            <person name="Suda W."/>
            <person name="Oshida Y."/>
            <person name="Kitamura K."/>
            <person name="Iida T."/>
            <person name="Hattori M."/>
            <person name="Ohkuma M."/>
        </authorList>
    </citation>
    <scope>NUCLEOTIDE SEQUENCE [LARGE SCALE GENOMIC DNA]</scope>
    <source>
        <strain evidence="2 3">JCM 9157</strain>
    </source>
</reference>
<evidence type="ECO:0000313" key="2">
    <source>
        <dbReference type="EMBL" id="GAE37484.1"/>
    </source>
</evidence>
<dbReference type="Pfam" id="PF21172">
    <property type="entry name" value="CueP"/>
    <property type="match status" value="1"/>
</dbReference>
<keyword evidence="3" id="KW-1185">Reference proteome</keyword>
<feature type="signal peptide" evidence="1">
    <location>
        <begin position="1"/>
        <end position="22"/>
    </location>
</feature>
<proteinExistence type="predicted"/>
<protein>
    <submittedName>
        <fullName evidence="2">Uncharacterized protein</fullName>
    </submittedName>
</protein>
<dbReference type="Gene3D" id="2.60.40.3700">
    <property type="match status" value="1"/>
</dbReference>
<accession>W4R1S6</accession>
<organism evidence="2 3">
    <name type="scientific">Halalkalibacter akibai (strain ATCC 43226 / DSM 21942 / CIP 109018 / JCM 9157 / 1139)</name>
    <name type="common">Bacillus akibai</name>
    <dbReference type="NCBI Taxonomy" id="1236973"/>
    <lineage>
        <taxon>Bacteria</taxon>
        <taxon>Bacillati</taxon>
        <taxon>Bacillota</taxon>
        <taxon>Bacilli</taxon>
        <taxon>Bacillales</taxon>
        <taxon>Bacillaceae</taxon>
        <taxon>Halalkalibacter</taxon>
    </lineage>
</organism>
<name>W4R1S6_HALA3</name>